<dbReference type="AlphaFoldDB" id="A0A423HDW3"/>
<comment type="caution">
    <text evidence="3">The sequence shown here is derived from an EMBL/GenBank/DDBJ whole genome shotgun (WGS) entry which is preliminary data.</text>
</comment>
<keyword evidence="3" id="KW-0808">Transferase</keyword>
<evidence type="ECO:0000313" key="3">
    <source>
        <dbReference type="EMBL" id="RON11425.1"/>
    </source>
</evidence>
<dbReference type="Proteomes" id="UP000286071">
    <property type="component" value="Unassembled WGS sequence"/>
</dbReference>
<dbReference type="Gene3D" id="3.90.550.10">
    <property type="entry name" value="Spore Coat Polysaccharide Biosynthesis Protein SpsA, Chain A"/>
    <property type="match status" value="3"/>
</dbReference>
<dbReference type="RefSeq" id="WP_123423346.1">
    <property type="nucleotide sequence ID" value="NZ_MOBJ01000001.1"/>
</dbReference>
<proteinExistence type="predicted"/>
<sequence>MQGKYGSESGLPLNELLTVVLITHNRPAFARRAVKFYSALPCRILVLDSSTQVTDGIDGVYPSVDYQHLPQYGYWGIRAKLDYGVQQVTTPYMVFAADDDFIVHDALDASVSFLEANPDYGMCHGYCLMYLTLANSVSYYRRDKKVCEDYSSERAQDRVIDFMHQYIPPFYAVHRTELLRDWYALMPENTIFEWQEIGHAYYMLAMAKARILPIPYVVREVNYLESEHNTEIYSTLTLADAKSVADREAFAQLLATLPSTRTGLDVEQARQLALDSFEALADSLRNRRALTAEPIFESRWNNVQKGPDRQFGLLQYVEMPFYNQQFFDLLSQFEFLLHAMPAGRVQLQGLEGIWTMQADMMRPRNNDTPESVVERLGYAYASNPFNRQVVKRLAQQLELLGEADDARDMFAWAERLDAVSTQGNDEVFGAMRSGRLLKWLAARTPDADEVAATSRYLAAHNGGPQFGILVLDLDNDAAKLQITLDSLLEGHNHAFKIVVFTTGEPLAATTVHNTLHFVCVTQANYVDKLNQITRQSPCDWLLLVEAGDEFTAGGLLRAGLELHAAPECRAVAADEIQRDTTGALIDVFRPGFNLDLLQSLPALMARHWLIRKDVLLDAGGYQADFSKALEFDLLLRIIEQGGLAWLAHLDEPLLIARAPVLEDNAHERQALIRHLATRGYKAQISSAEPGTYQIDYRHTERPLVSIIVASQDNLEQLQRCLTGIVQRTRYTRYEVLIADNASQSPDIQQWLDSLGQPGDKVRVLRAHERLSLSALYNEASQQAQGEYLVLLAADSEVVNPNWLDSLLNQAQRPEVGVVGAKLLDRDGKVTQAGLILGMNDGVGSAFVGEPKDAKGYLNRLVLEQNYSAVSAVCLMIRKALFDEVGGLDEHAFANTYGDVDLCLKAGQAGYLVVWTPQVQVIHPGTLPDAPQALAALREKWAGPFQHDLAYNKNLALTGKGFTLGNATSVDWARLLV</sequence>
<keyword evidence="1" id="KW-0472">Membrane</keyword>
<dbReference type="Pfam" id="PF00535">
    <property type="entry name" value="Glycos_transf_2"/>
    <property type="match status" value="1"/>
</dbReference>
<dbReference type="PANTHER" id="PTHR43179">
    <property type="entry name" value="RHAMNOSYLTRANSFERASE WBBL"/>
    <property type="match status" value="1"/>
</dbReference>
<dbReference type="InterPro" id="IPR031042">
    <property type="entry name" value="Glyco_TIGR04440"/>
</dbReference>
<dbReference type="InterPro" id="IPR029044">
    <property type="entry name" value="Nucleotide-diphossugar_trans"/>
</dbReference>
<dbReference type="SUPFAM" id="SSF53448">
    <property type="entry name" value="Nucleotide-diphospho-sugar transferases"/>
    <property type="match status" value="3"/>
</dbReference>
<name>A0A423HDW3_9PSED</name>
<evidence type="ECO:0000259" key="2">
    <source>
        <dbReference type="Pfam" id="PF00535"/>
    </source>
</evidence>
<protein>
    <submittedName>
        <fullName evidence="3">Glycosyl transferase family 2</fullName>
    </submittedName>
</protein>
<gene>
    <name evidence="3" type="ORF">BK659_01065</name>
</gene>
<dbReference type="InterPro" id="IPR001173">
    <property type="entry name" value="Glyco_trans_2-like"/>
</dbReference>
<dbReference type="NCBIfam" id="TIGR04440">
    <property type="entry name" value="glyco_TIGR04440"/>
    <property type="match status" value="1"/>
</dbReference>
<evidence type="ECO:0000256" key="1">
    <source>
        <dbReference type="ARBA" id="ARBA00022519"/>
    </source>
</evidence>
<reference evidence="3 4" key="1">
    <citation type="submission" date="2016-10" db="EMBL/GenBank/DDBJ databases">
        <title>Comparative genome analysis of multiple Pseudomonas spp. focuses on biocontrol and plant growth promoting traits.</title>
        <authorList>
            <person name="Tao X.-Y."/>
            <person name="Taylor C.G."/>
        </authorList>
    </citation>
    <scope>NUCLEOTIDE SEQUENCE [LARGE SCALE GENOMIC DNA]</scope>
    <source>
        <strain evidence="3 4">48H11</strain>
    </source>
</reference>
<dbReference type="GO" id="GO:0016740">
    <property type="term" value="F:transferase activity"/>
    <property type="evidence" value="ECO:0007669"/>
    <property type="project" value="UniProtKB-KW"/>
</dbReference>
<keyword evidence="1" id="KW-1003">Cell membrane</keyword>
<evidence type="ECO:0000313" key="4">
    <source>
        <dbReference type="Proteomes" id="UP000286071"/>
    </source>
</evidence>
<feature type="domain" description="Glycosyltransferase 2-like" evidence="2">
    <location>
        <begin position="705"/>
        <end position="884"/>
    </location>
</feature>
<keyword evidence="1" id="KW-0997">Cell inner membrane</keyword>
<accession>A0A423HDW3</accession>
<dbReference type="OrthoDB" id="9179784at2"/>
<organism evidence="3 4">
    <name type="scientific">Pseudomonas brassicacearum</name>
    <dbReference type="NCBI Taxonomy" id="930166"/>
    <lineage>
        <taxon>Bacteria</taxon>
        <taxon>Pseudomonadati</taxon>
        <taxon>Pseudomonadota</taxon>
        <taxon>Gammaproteobacteria</taxon>
        <taxon>Pseudomonadales</taxon>
        <taxon>Pseudomonadaceae</taxon>
        <taxon>Pseudomonas</taxon>
    </lineage>
</organism>
<dbReference type="PANTHER" id="PTHR43179:SF7">
    <property type="entry name" value="RHAMNOSYLTRANSFERASE WBBL"/>
    <property type="match status" value="1"/>
</dbReference>
<dbReference type="EMBL" id="MOBJ01000001">
    <property type="protein sequence ID" value="RON11425.1"/>
    <property type="molecule type" value="Genomic_DNA"/>
</dbReference>